<evidence type="ECO:0000313" key="3">
    <source>
        <dbReference type="Proteomes" id="UP000823757"/>
    </source>
</evidence>
<dbReference type="Gene3D" id="3.90.550.10">
    <property type="entry name" value="Spore Coat Polysaccharide Biosynthesis Protein SpsA, Chain A"/>
    <property type="match status" value="1"/>
</dbReference>
<sequence length="287" mass="31840">MMKAAILMTVHNRREKTLACLKLCYEQIESLRSEYAFSVYLTDDASTDGTAEAVSREYPDVNIIKGNGSLYWNRGMCAAWNEAAKDAPDFYIWLNDDTLLRQGAFAALLENSSYLRHRAILVGTAVDNSGNYSYGGRTKSGKIIPPDPTIPVTCDIFNGNLVLVPESVYEKLGTMDPFYSHSFGDYDYGVRAEKAGIISAVAPGVLAECDRNPGVPKWRDASYPLKERFRALTGPKGRPPKEQFVYDTRLSNAVVAIIHYVSLLVKVLFPKKNKGVTFTATPSQPLF</sequence>
<dbReference type="InterPro" id="IPR001173">
    <property type="entry name" value="Glyco_trans_2-like"/>
</dbReference>
<dbReference type="PANTHER" id="PTHR43179">
    <property type="entry name" value="RHAMNOSYLTRANSFERASE WBBL"/>
    <property type="match status" value="1"/>
</dbReference>
<dbReference type="SUPFAM" id="SSF53448">
    <property type="entry name" value="Nucleotide-diphospho-sugar transferases"/>
    <property type="match status" value="1"/>
</dbReference>
<dbReference type="InterPro" id="IPR029044">
    <property type="entry name" value="Nucleotide-diphossugar_trans"/>
</dbReference>
<organism evidence="2 3">
    <name type="scientific">Candidatus Cryptobacteroides faecigallinarum</name>
    <dbReference type="NCBI Taxonomy" id="2840763"/>
    <lineage>
        <taxon>Bacteria</taxon>
        <taxon>Pseudomonadati</taxon>
        <taxon>Bacteroidota</taxon>
        <taxon>Bacteroidia</taxon>
        <taxon>Bacteroidales</taxon>
        <taxon>Candidatus Cryptobacteroides</taxon>
    </lineage>
</organism>
<accession>A0A9D9IMY0</accession>
<reference evidence="2" key="1">
    <citation type="submission" date="2020-10" db="EMBL/GenBank/DDBJ databases">
        <authorList>
            <person name="Gilroy R."/>
        </authorList>
    </citation>
    <scope>NUCLEOTIDE SEQUENCE</scope>
    <source>
        <strain evidence="2">B1-13419</strain>
    </source>
</reference>
<proteinExistence type="predicted"/>
<evidence type="ECO:0000313" key="2">
    <source>
        <dbReference type="EMBL" id="MBO8475212.1"/>
    </source>
</evidence>
<dbReference type="Proteomes" id="UP000823757">
    <property type="component" value="Unassembled WGS sequence"/>
</dbReference>
<evidence type="ECO:0000259" key="1">
    <source>
        <dbReference type="Pfam" id="PF00535"/>
    </source>
</evidence>
<reference evidence="2" key="2">
    <citation type="journal article" date="2021" name="PeerJ">
        <title>Extensive microbial diversity within the chicken gut microbiome revealed by metagenomics and culture.</title>
        <authorList>
            <person name="Gilroy R."/>
            <person name="Ravi A."/>
            <person name="Getino M."/>
            <person name="Pursley I."/>
            <person name="Horton D.L."/>
            <person name="Alikhan N.F."/>
            <person name="Baker D."/>
            <person name="Gharbi K."/>
            <person name="Hall N."/>
            <person name="Watson M."/>
            <person name="Adriaenssens E.M."/>
            <person name="Foster-Nyarko E."/>
            <person name="Jarju S."/>
            <person name="Secka A."/>
            <person name="Antonio M."/>
            <person name="Oren A."/>
            <person name="Chaudhuri R.R."/>
            <person name="La Ragione R."/>
            <person name="Hildebrand F."/>
            <person name="Pallen M.J."/>
        </authorList>
    </citation>
    <scope>NUCLEOTIDE SEQUENCE</scope>
    <source>
        <strain evidence="2">B1-13419</strain>
    </source>
</reference>
<name>A0A9D9IMY0_9BACT</name>
<feature type="domain" description="Glycosyltransferase 2-like" evidence="1">
    <location>
        <begin position="6"/>
        <end position="139"/>
    </location>
</feature>
<dbReference type="AlphaFoldDB" id="A0A9D9IMY0"/>
<comment type="caution">
    <text evidence="2">The sequence shown here is derived from an EMBL/GenBank/DDBJ whole genome shotgun (WGS) entry which is preliminary data.</text>
</comment>
<dbReference type="PANTHER" id="PTHR43179:SF7">
    <property type="entry name" value="RHAMNOSYLTRANSFERASE WBBL"/>
    <property type="match status" value="1"/>
</dbReference>
<gene>
    <name evidence="2" type="ORF">IAB91_07985</name>
</gene>
<protein>
    <submittedName>
        <fullName evidence="2">Glycosyltransferase family 2 protein</fullName>
    </submittedName>
</protein>
<dbReference type="EMBL" id="JADIMD010000119">
    <property type="protein sequence ID" value="MBO8475212.1"/>
    <property type="molecule type" value="Genomic_DNA"/>
</dbReference>
<dbReference type="Pfam" id="PF00535">
    <property type="entry name" value="Glycos_transf_2"/>
    <property type="match status" value="1"/>
</dbReference>